<evidence type="ECO:0000313" key="4">
    <source>
        <dbReference type="Proteomes" id="UP000717996"/>
    </source>
</evidence>
<sequence>MSSLPSIITQEISAFDKVTNTTYLGQANDKSHIFAGAIDRAWCIGEAPNGGYVASILLGSVIDHFSQKHQKDPIAMNCFYLKKSAIGHFIVEVTEIKMSKKGYCVVRASLKQNKDVKHPLKNVKDYEASEWTEQVQSIITMGNMDSETGLTLFTENPKPFSEEHLVPSKLDFMTEYLTVHLDPRYIGTKDKAGKAVVNQRIGFSDGRLVDFKSIPYWCDMFIPPPNMLGEKVHGGPVWSATMQLEVQFKAKIKNDIKEVLAYFVAPHIINNRCDIDGQLWDRNGNILALTRHQCTIVPWSRNTKTAPKSKL</sequence>
<comment type="caution">
    <text evidence="3">The sequence shown here is derived from an EMBL/GenBank/DDBJ whole genome shotgun (WGS) entry which is preliminary data.</text>
</comment>
<evidence type="ECO:0008006" key="5">
    <source>
        <dbReference type="Google" id="ProtNLM"/>
    </source>
</evidence>
<dbReference type="Pfam" id="PF13622">
    <property type="entry name" value="4HBT_3"/>
    <property type="match status" value="1"/>
</dbReference>
<accession>A0A9P6YN20</accession>
<dbReference type="Proteomes" id="UP000717996">
    <property type="component" value="Unassembled WGS sequence"/>
</dbReference>
<dbReference type="InterPro" id="IPR052389">
    <property type="entry name" value="Sec_Metab_Biosynth-Assoc"/>
</dbReference>
<dbReference type="Gene3D" id="2.40.160.210">
    <property type="entry name" value="Acyl-CoA thioesterase, double hotdog domain"/>
    <property type="match status" value="1"/>
</dbReference>
<feature type="domain" description="Acyl-CoA thioesterase-like C-terminal" evidence="2">
    <location>
        <begin position="182"/>
        <end position="295"/>
    </location>
</feature>
<reference evidence="3" key="1">
    <citation type="journal article" date="2020" name="Microb. Genom.">
        <title>Genetic diversity of clinical and environmental Mucorales isolates obtained from an investigation of mucormycosis cases among solid organ transplant recipients.</title>
        <authorList>
            <person name="Nguyen M.H."/>
            <person name="Kaul D."/>
            <person name="Muto C."/>
            <person name="Cheng S.J."/>
            <person name="Richter R.A."/>
            <person name="Bruno V.M."/>
            <person name="Liu G."/>
            <person name="Beyhan S."/>
            <person name="Sundermann A.J."/>
            <person name="Mounaud S."/>
            <person name="Pasculle A.W."/>
            <person name="Nierman W.C."/>
            <person name="Driscoll E."/>
            <person name="Cumbie R."/>
            <person name="Clancy C.J."/>
            <person name="Dupont C.L."/>
        </authorList>
    </citation>
    <scope>NUCLEOTIDE SEQUENCE</scope>
    <source>
        <strain evidence="3">GL16</strain>
    </source>
</reference>
<dbReference type="PANTHER" id="PTHR38110">
    <property type="entry name" value="CHROMOSOME 23, WHOLE GENOME SHOTGUN SEQUENCE"/>
    <property type="match status" value="1"/>
</dbReference>
<dbReference type="Pfam" id="PF20789">
    <property type="entry name" value="4HBT_3C"/>
    <property type="match status" value="1"/>
</dbReference>
<dbReference type="OMA" id="CDMFITP"/>
<evidence type="ECO:0000259" key="1">
    <source>
        <dbReference type="Pfam" id="PF13622"/>
    </source>
</evidence>
<name>A0A9P6YN20_RHIOR</name>
<protein>
    <recommendedName>
        <fullName evidence="5">Thioesterase-like superfamily-domain-containing protein</fullName>
    </recommendedName>
</protein>
<dbReference type="SUPFAM" id="SSF54637">
    <property type="entry name" value="Thioesterase/thiol ester dehydrase-isomerase"/>
    <property type="match status" value="1"/>
</dbReference>
<dbReference type="AlphaFoldDB" id="A0A9P6YN20"/>
<evidence type="ECO:0000313" key="3">
    <source>
        <dbReference type="EMBL" id="KAG1552773.1"/>
    </source>
</evidence>
<dbReference type="InterPro" id="IPR042171">
    <property type="entry name" value="Acyl-CoA_hotdog"/>
</dbReference>
<dbReference type="EMBL" id="JAANIT010000069">
    <property type="protein sequence ID" value="KAG1552773.1"/>
    <property type="molecule type" value="Genomic_DNA"/>
</dbReference>
<dbReference type="InterPro" id="IPR049449">
    <property type="entry name" value="TesB_ACOT8-like_N"/>
</dbReference>
<evidence type="ECO:0000259" key="2">
    <source>
        <dbReference type="Pfam" id="PF20789"/>
    </source>
</evidence>
<dbReference type="PANTHER" id="PTHR38110:SF1">
    <property type="entry name" value="THIOESTERASE DOMAIN-CONTAINING PROTEIN"/>
    <property type="match status" value="1"/>
</dbReference>
<organism evidence="3 4">
    <name type="scientific">Rhizopus oryzae</name>
    <name type="common">Mucormycosis agent</name>
    <name type="synonym">Rhizopus arrhizus var. delemar</name>
    <dbReference type="NCBI Taxonomy" id="64495"/>
    <lineage>
        <taxon>Eukaryota</taxon>
        <taxon>Fungi</taxon>
        <taxon>Fungi incertae sedis</taxon>
        <taxon>Mucoromycota</taxon>
        <taxon>Mucoromycotina</taxon>
        <taxon>Mucoromycetes</taxon>
        <taxon>Mucorales</taxon>
        <taxon>Mucorineae</taxon>
        <taxon>Rhizopodaceae</taxon>
        <taxon>Rhizopus</taxon>
    </lineage>
</organism>
<dbReference type="InterPro" id="IPR029069">
    <property type="entry name" value="HotDog_dom_sf"/>
</dbReference>
<gene>
    <name evidence="3" type="ORF">G6F51_001018</name>
</gene>
<dbReference type="OrthoDB" id="2532955at2759"/>
<dbReference type="InterPro" id="IPR049450">
    <property type="entry name" value="ACOT8-like_C"/>
</dbReference>
<feature type="domain" description="Acyl-CoA thioesterase-like N-terminal HotDog" evidence="1">
    <location>
        <begin position="39"/>
        <end position="114"/>
    </location>
</feature>
<proteinExistence type="predicted"/>